<feature type="region of interest" description="Disordered" evidence="1">
    <location>
        <begin position="1"/>
        <end position="36"/>
    </location>
</feature>
<evidence type="ECO:0000256" key="1">
    <source>
        <dbReference type="SAM" id="MobiDB-lite"/>
    </source>
</evidence>
<feature type="region of interest" description="Disordered" evidence="1">
    <location>
        <begin position="71"/>
        <end position="106"/>
    </location>
</feature>
<keyword evidence="2" id="KW-1133">Transmembrane helix</keyword>
<evidence type="ECO:0000313" key="3">
    <source>
        <dbReference type="EMBL" id="TQN43836.1"/>
    </source>
</evidence>
<protein>
    <submittedName>
        <fullName evidence="3">Uncharacterized protein</fullName>
    </submittedName>
</protein>
<feature type="transmembrane region" description="Helical" evidence="2">
    <location>
        <begin position="41"/>
        <end position="64"/>
    </location>
</feature>
<evidence type="ECO:0000256" key="2">
    <source>
        <dbReference type="SAM" id="Phobius"/>
    </source>
</evidence>
<keyword evidence="2" id="KW-0472">Membrane</keyword>
<dbReference type="AlphaFoldDB" id="A0A543PIC7"/>
<reference evidence="3 4" key="1">
    <citation type="submission" date="2019-06" db="EMBL/GenBank/DDBJ databases">
        <title>Sequencing the genomes of 1000 actinobacteria strains.</title>
        <authorList>
            <person name="Klenk H.-P."/>
        </authorList>
    </citation>
    <scope>NUCLEOTIDE SEQUENCE [LARGE SCALE GENOMIC DNA]</scope>
    <source>
        <strain evidence="3 4">DSM 46837</strain>
    </source>
</reference>
<dbReference type="EMBL" id="VFQE01000001">
    <property type="protein sequence ID" value="TQN43836.1"/>
    <property type="molecule type" value="Genomic_DNA"/>
</dbReference>
<dbReference type="RefSeq" id="WP_142026281.1">
    <property type="nucleotide sequence ID" value="NZ_VFQE01000001.1"/>
</dbReference>
<organism evidence="3 4">
    <name type="scientific">Blastococcus colisei</name>
    <dbReference type="NCBI Taxonomy" id="1564162"/>
    <lineage>
        <taxon>Bacteria</taxon>
        <taxon>Bacillati</taxon>
        <taxon>Actinomycetota</taxon>
        <taxon>Actinomycetes</taxon>
        <taxon>Geodermatophilales</taxon>
        <taxon>Geodermatophilaceae</taxon>
        <taxon>Blastococcus</taxon>
    </lineage>
</organism>
<accession>A0A543PIC7</accession>
<keyword evidence="4" id="KW-1185">Reference proteome</keyword>
<feature type="compositionally biased region" description="Low complexity" evidence="1">
    <location>
        <begin position="74"/>
        <end position="91"/>
    </location>
</feature>
<gene>
    <name evidence="3" type="ORF">FHU33_3304</name>
</gene>
<keyword evidence="2" id="KW-0812">Transmembrane</keyword>
<name>A0A543PIC7_9ACTN</name>
<proteinExistence type="predicted"/>
<sequence>MTPPPGPYGAPYGQPVPYGPPTPQNQPGPYGPPPQPPRTNLLPWLIIGGAVLLSGIGIALVLLFTGRDSGNENPAAAQSSSSAPAASSPADASEEPARGDLPGGAQMAEPTAVAANAFPGSDEVALAWVDALADGQWQTAFDLSCTEVQDASISAAAGGDPAYELGRYFYTQVLGGVGFTEGTFDSIRYDELTGADVGTFTLAMENGETFTLLVYVTDDLTVCDFF</sequence>
<dbReference type="Proteomes" id="UP000319865">
    <property type="component" value="Unassembled WGS sequence"/>
</dbReference>
<comment type="caution">
    <text evidence="3">The sequence shown here is derived from an EMBL/GenBank/DDBJ whole genome shotgun (WGS) entry which is preliminary data.</text>
</comment>
<evidence type="ECO:0000313" key="4">
    <source>
        <dbReference type="Proteomes" id="UP000319865"/>
    </source>
</evidence>
<feature type="compositionally biased region" description="Pro residues" evidence="1">
    <location>
        <begin position="17"/>
        <end position="36"/>
    </location>
</feature>
<dbReference type="OrthoDB" id="5193722at2"/>